<gene>
    <name evidence="3" type="ORF">US68_C0008G0009</name>
</gene>
<feature type="region of interest" description="Disordered" evidence="1">
    <location>
        <begin position="1"/>
        <end position="90"/>
    </location>
</feature>
<organism evidence="3 4">
    <name type="scientific">Candidatus Shapirobacteria bacterium GW2011_GWE1_38_10</name>
    <dbReference type="NCBI Taxonomy" id="1618488"/>
    <lineage>
        <taxon>Bacteria</taxon>
        <taxon>Candidatus Shapironibacteriota</taxon>
    </lineage>
</organism>
<evidence type="ECO:0000313" key="4">
    <source>
        <dbReference type="Proteomes" id="UP000034231"/>
    </source>
</evidence>
<accession>A0A0G0KLT5</accession>
<keyword evidence="2" id="KW-0472">Membrane</keyword>
<keyword evidence="2" id="KW-1133">Transmembrane helix</keyword>
<feature type="compositionally biased region" description="Basic and acidic residues" evidence="1">
    <location>
        <begin position="52"/>
        <end position="62"/>
    </location>
</feature>
<dbReference type="SUPFAM" id="SSF57603">
    <property type="entry name" value="FnI-like domain"/>
    <property type="match status" value="1"/>
</dbReference>
<protein>
    <submittedName>
        <fullName evidence="3">Uncharacterized protein</fullName>
    </submittedName>
</protein>
<evidence type="ECO:0000256" key="1">
    <source>
        <dbReference type="SAM" id="MobiDB-lite"/>
    </source>
</evidence>
<dbReference type="Proteomes" id="UP000034231">
    <property type="component" value="Unassembled WGS sequence"/>
</dbReference>
<evidence type="ECO:0000256" key="2">
    <source>
        <dbReference type="SAM" id="Phobius"/>
    </source>
</evidence>
<dbReference type="EMBL" id="LBTX01000008">
    <property type="protein sequence ID" value="KKQ50124.1"/>
    <property type="molecule type" value="Genomic_DNA"/>
</dbReference>
<dbReference type="Gene3D" id="2.10.70.10">
    <property type="entry name" value="Complement Module, domain 1"/>
    <property type="match status" value="1"/>
</dbReference>
<dbReference type="AlphaFoldDB" id="A0A0G0KLT5"/>
<proteinExistence type="predicted"/>
<name>A0A0G0KLT5_9BACT</name>
<evidence type="ECO:0000313" key="3">
    <source>
        <dbReference type="EMBL" id="KKQ50124.1"/>
    </source>
</evidence>
<dbReference type="Pfam" id="PF23334">
    <property type="entry name" value="VWC2L_2nd"/>
    <property type="match status" value="1"/>
</dbReference>
<sequence length="382" mass="42208">MTDTASEPNYQDILDKYADSIKSTEAPPTLKPEPELESTPKPEPLLDSELTPESKLEIDPKPENATPVNPQPIPEIEVQPKSEPEVEIKPQSEIEVKPQPEITPEPLNLTTPPAPEAITTPETPMELPPESSDLVPPKENHFFKYLFFFSLFVFIIVLVSIIFSFINSQKSLSDTKNPPTNSSPTLAPVGVCEVNGQTYTVGESFPATDGCNSCSCDENLQIACTAMSCEPTKSATTSAIPKDWKTYSNKIYNISFQYPNTFSISDELPKTKTQGGPKTALELTDSKNNYQISIIIDPAGFGPIFADKKITLDYSPSNGLFSTKVIPSSEEDNNYLSQDKKTLWYEFDNNSLSNLTIITNATKADTKLEILTAQILFSFKFL</sequence>
<reference evidence="3 4" key="1">
    <citation type="journal article" date="2015" name="Nature">
        <title>rRNA introns, odd ribosomes, and small enigmatic genomes across a large radiation of phyla.</title>
        <authorList>
            <person name="Brown C.T."/>
            <person name="Hug L.A."/>
            <person name="Thomas B.C."/>
            <person name="Sharon I."/>
            <person name="Castelle C.J."/>
            <person name="Singh A."/>
            <person name="Wilkins M.J."/>
            <person name="Williams K.H."/>
            <person name="Banfield J.F."/>
        </authorList>
    </citation>
    <scope>NUCLEOTIDE SEQUENCE [LARGE SCALE GENOMIC DNA]</scope>
</reference>
<feature type="compositionally biased region" description="Basic and acidic residues" evidence="1">
    <location>
        <begin position="78"/>
        <end position="90"/>
    </location>
</feature>
<keyword evidence="2" id="KW-0812">Transmembrane</keyword>
<comment type="caution">
    <text evidence="3">The sequence shown here is derived from an EMBL/GenBank/DDBJ whole genome shotgun (WGS) entry which is preliminary data.</text>
</comment>
<feature type="transmembrane region" description="Helical" evidence="2">
    <location>
        <begin position="145"/>
        <end position="166"/>
    </location>
</feature>